<proteinExistence type="predicted"/>
<sequence length="112" mass="12212">QVFDGIELSQDSEGALRIRSPYLPSGHVEQTADAVLIGDDGRFELLGRLDRIVKLEEKRVSLPLIEQALASHAWVSEARLGVVQENRASLGALLVLSDSGLLALRNQGRRAL</sequence>
<comment type="caution">
    <text evidence="1">The sequence shown here is derived from an EMBL/GenBank/DDBJ whole genome shotgun (WGS) entry which is preliminary data.</text>
</comment>
<evidence type="ECO:0000313" key="1">
    <source>
        <dbReference type="EMBL" id="RMM02523.1"/>
    </source>
</evidence>
<dbReference type="AlphaFoldDB" id="A0A3M3APW6"/>
<organism evidence="1 2">
    <name type="scientific">Pseudomonas syringae pv. maculicola</name>
    <dbReference type="NCBI Taxonomy" id="59511"/>
    <lineage>
        <taxon>Bacteria</taxon>
        <taxon>Pseudomonadati</taxon>
        <taxon>Pseudomonadota</taxon>
        <taxon>Gammaproteobacteria</taxon>
        <taxon>Pseudomonadales</taxon>
        <taxon>Pseudomonadaceae</taxon>
        <taxon>Pseudomonas</taxon>
    </lineage>
</organism>
<accession>A0A3M3APW6</accession>
<name>A0A3M3APW6_PSEYM</name>
<feature type="non-terminal residue" evidence="1">
    <location>
        <position position="112"/>
    </location>
</feature>
<evidence type="ECO:0000313" key="2">
    <source>
        <dbReference type="Proteomes" id="UP000282378"/>
    </source>
</evidence>
<protein>
    <submittedName>
        <fullName evidence="1">AMP-binding enzyme protein</fullName>
    </submittedName>
</protein>
<dbReference type="SUPFAM" id="SSF56801">
    <property type="entry name" value="Acetyl-CoA synthetase-like"/>
    <property type="match status" value="1"/>
</dbReference>
<dbReference type="Proteomes" id="UP000282378">
    <property type="component" value="Unassembled WGS sequence"/>
</dbReference>
<feature type="non-terminal residue" evidence="1">
    <location>
        <position position="1"/>
    </location>
</feature>
<gene>
    <name evidence="1" type="ORF">APX70_07597</name>
</gene>
<reference evidence="1 2" key="1">
    <citation type="submission" date="2018-08" db="EMBL/GenBank/DDBJ databases">
        <title>Recombination of ecologically and evolutionarily significant loci maintains genetic cohesion in the Pseudomonas syringae species complex.</title>
        <authorList>
            <person name="Dillon M."/>
            <person name="Thakur S."/>
            <person name="Almeida R.N.D."/>
            <person name="Weir B.S."/>
            <person name="Guttman D.S."/>
        </authorList>
    </citation>
    <scope>NUCLEOTIDE SEQUENCE [LARGE SCALE GENOMIC DNA]</scope>
    <source>
        <strain evidence="1 2">88_10</strain>
    </source>
</reference>
<dbReference type="EMBL" id="RBNL01000406">
    <property type="protein sequence ID" value="RMM02523.1"/>
    <property type="molecule type" value="Genomic_DNA"/>
</dbReference>